<dbReference type="eggNOG" id="KOG2809">
    <property type="taxonomic scope" value="Eukaryota"/>
</dbReference>
<dbReference type="SMART" id="SM00443">
    <property type="entry name" value="G_patch"/>
    <property type="match status" value="1"/>
</dbReference>
<dbReference type="STRING" id="29730.A0A0D2T6K2"/>
<gene>
    <name evidence="5" type="ORF">B456_008G250200</name>
</gene>
<keyword evidence="2" id="KW-0539">Nucleus</keyword>
<dbReference type="PANTHER" id="PTHR23149">
    <property type="entry name" value="G PATCH DOMAIN CONTAINING PROTEIN"/>
    <property type="match status" value="1"/>
</dbReference>
<dbReference type="GO" id="GO:0005730">
    <property type="term" value="C:nucleolus"/>
    <property type="evidence" value="ECO:0007669"/>
    <property type="project" value="TreeGrafter"/>
</dbReference>
<reference evidence="5 6" key="1">
    <citation type="journal article" date="2012" name="Nature">
        <title>Repeated polyploidization of Gossypium genomes and the evolution of spinnable cotton fibres.</title>
        <authorList>
            <person name="Paterson A.H."/>
            <person name="Wendel J.F."/>
            <person name="Gundlach H."/>
            <person name="Guo H."/>
            <person name="Jenkins J."/>
            <person name="Jin D."/>
            <person name="Llewellyn D."/>
            <person name="Showmaker K.C."/>
            <person name="Shu S."/>
            <person name="Udall J."/>
            <person name="Yoo M.J."/>
            <person name="Byers R."/>
            <person name="Chen W."/>
            <person name="Doron-Faigenboim A."/>
            <person name="Duke M.V."/>
            <person name="Gong L."/>
            <person name="Grimwood J."/>
            <person name="Grover C."/>
            <person name="Grupp K."/>
            <person name="Hu G."/>
            <person name="Lee T.H."/>
            <person name="Li J."/>
            <person name="Lin L."/>
            <person name="Liu T."/>
            <person name="Marler B.S."/>
            <person name="Page J.T."/>
            <person name="Roberts A.W."/>
            <person name="Romanel E."/>
            <person name="Sanders W.S."/>
            <person name="Szadkowski E."/>
            <person name="Tan X."/>
            <person name="Tang H."/>
            <person name="Xu C."/>
            <person name="Wang J."/>
            <person name="Wang Z."/>
            <person name="Zhang D."/>
            <person name="Zhang L."/>
            <person name="Ashrafi H."/>
            <person name="Bedon F."/>
            <person name="Bowers J.E."/>
            <person name="Brubaker C.L."/>
            <person name="Chee P.W."/>
            <person name="Das S."/>
            <person name="Gingle A.R."/>
            <person name="Haigler C.H."/>
            <person name="Harker D."/>
            <person name="Hoffmann L.V."/>
            <person name="Hovav R."/>
            <person name="Jones D.C."/>
            <person name="Lemke C."/>
            <person name="Mansoor S."/>
            <person name="ur Rahman M."/>
            <person name="Rainville L.N."/>
            <person name="Rambani A."/>
            <person name="Reddy U.K."/>
            <person name="Rong J.K."/>
            <person name="Saranga Y."/>
            <person name="Scheffler B.E."/>
            <person name="Scheffler J.A."/>
            <person name="Stelly D.M."/>
            <person name="Triplett B.A."/>
            <person name="Van Deynze A."/>
            <person name="Vaslin M.F."/>
            <person name="Waghmare V.N."/>
            <person name="Walford S.A."/>
            <person name="Wright R.J."/>
            <person name="Zaki E.A."/>
            <person name="Zhang T."/>
            <person name="Dennis E.S."/>
            <person name="Mayer K.F."/>
            <person name="Peterson D.G."/>
            <person name="Rokhsar D.S."/>
            <person name="Wang X."/>
            <person name="Schmutz J."/>
        </authorList>
    </citation>
    <scope>NUCLEOTIDE SEQUENCE [LARGE SCALE GENOMIC DNA]</scope>
</reference>
<feature type="domain" description="G-patch" evidence="4">
    <location>
        <begin position="16"/>
        <end position="63"/>
    </location>
</feature>
<protein>
    <recommendedName>
        <fullName evidence="4">G-patch domain-containing protein</fullName>
    </recommendedName>
</protein>
<evidence type="ECO:0000313" key="5">
    <source>
        <dbReference type="EMBL" id="KJB52199.1"/>
    </source>
</evidence>
<evidence type="ECO:0000256" key="2">
    <source>
        <dbReference type="ARBA" id="ARBA00023242"/>
    </source>
</evidence>
<feature type="compositionally biased region" description="Polar residues" evidence="3">
    <location>
        <begin position="97"/>
        <end position="109"/>
    </location>
</feature>
<evidence type="ECO:0000256" key="3">
    <source>
        <dbReference type="SAM" id="MobiDB-lite"/>
    </source>
</evidence>
<evidence type="ECO:0000259" key="4">
    <source>
        <dbReference type="PROSITE" id="PS50174"/>
    </source>
</evidence>
<dbReference type="EMBL" id="CM001747">
    <property type="protein sequence ID" value="KJB52199.1"/>
    <property type="molecule type" value="Genomic_DNA"/>
</dbReference>
<dbReference type="InterPro" id="IPR058719">
    <property type="entry name" value="WHD_LYAR"/>
</dbReference>
<feature type="region of interest" description="Disordered" evidence="3">
    <location>
        <begin position="90"/>
        <end position="121"/>
    </location>
</feature>
<dbReference type="Proteomes" id="UP000032304">
    <property type="component" value="Chromosome 8"/>
</dbReference>
<dbReference type="InterPro" id="IPR050656">
    <property type="entry name" value="PINX1"/>
</dbReference>
<organism evidence="5 6">
    <name type="scientific">Gossypium raimondii</name>
    <name type="common">Peruvian cotton</name>
    <name type="synonym">Gossypium klotzschianum subsp. raimondii</name>
    <dbReference type="NCBI Taxonomy" id="29730"/>
    <lineage>
        <taxon>Eukaryota</taxon>
        <taxon>Viridiplantae</taxon>
        <taxon>Streptophyta</taxon>
        <taxon>Embryophyta</taxon>
        <taxon>Tracheophyta</taxon>
        <taxon>Spermatophyta</taxon>
        <taxon>Magnoliopsida</taxon>
        <taxon>eudicotyledons</taxon>
        <taxon>Gunneridae</taxon>
        <taxon>Pentapetalae</taxon>
        <taxon>rosids</taxon>
        <taxon>malvids</taxon>
        <taxon>Malvales</taxon>
        <taxon>Malvaceae</taxon>
        <taxon>Malvoideae</taxon>
        <taxon>Gossypium</taxon>
    </lineage>
</organism>
<sequence>MMAAPEAPLRYVGIPRQSAAFRLMKQMGWEEGEGLGKDKQGIKSYVRVKNKQDTIAGVGLEKPNPWAFDTAQFDSILKRLKVQAAQINDEAEKNENQELTETNVSNDSEGQVVKATRPQGRYKKRERGKLVQAYSSEDLEGILAKRVEESSPASPNVGGEMELIEATESQDFPTGGDTAESVPPEWWGHKYGFISGGFLGESTRKKSNKTGECKILNGRTVFFEDDQENLYKLVQDNATTGKQGLGIKDRPKKIAGVRFQGKKTSFSDSDDENSDDFGPPVKRMQDNAFETEKAGETNLKLKKLCKQLLRKVPGETLKLKQLKVLIDEQSSSVFCNRSSKKEALAYLKQKLESSSTFSVEGKRVSLTSRSS</sequence>
<evidence type="ECO:0000313" key="6">
    <source>
        <dbReference type="Proteomes" id="UP000032304"/>
    </source>
</evidence>
<dbReference type="AlphaFoldDB" id="A0A0D2T6K2"/>
<dbReference type="Pfam" id="PF25879">
    <property type="entry name" value="WHD_LYAR"/>
    <property type="match status" value="1"/>
</dbReference>
<keyword evidence="6" id="KW-1185">Reference proteome</keyword>
<dbReference type="Gramene" id="KJB52199">
    <property type="protein sequence ID" value="KJB52199"/>
    <property type="gene ID" value="B456_008G250200"/>
</dbReference>
<dbReference type="Pfam" id="PF01585">
    <property type="entry name" value="G-patch"/>
    <property type="match status" value="1"/>
</dbReference>
<dbReference type="GO" id="GO:0003676">
    <property type="term" value="F:nucleic acid binding"/>
    <property type="evidence" value="ECO:0007669"/>
    <property type="project" value="InterPro"/>
</dbReference>
<name>A0A0D2T6K2_GOSRA</name>
<evidence type="ECO:0000256" key="1">
    <source>
        <dbReference type="ARBA" id="ARBA00004123"/>
    </source>
</evidence>
<accession>A0A0D2T6K2</accession>
<proteinExistence type="predicted"/>
<dbReference type="PROSITE" id="PS50174">
    <property type="entry name" value="G_PATCH"/>
    <property type="match status" value="1"/>
</dbReference>
<comment type="subcellular location">
    <subcellularLocation>
        <location evidence="1">Nucleus</location>
    </subcellularLocation>
</comment>
<dbReference type="PANTHER" id="PTHR23149:SF9">
    <property type="entry name" value="G PATCH DOMAIN-CONTAINING PROTEIN 4"/>
    <property type="match status" value="1"/>
</dbReference>
<dbReference type="InterPro" id="IPR000467">
    <property type="entry name" value="G_patch_dom"/>
</dbReference>